<dbReference type="EMBL" id="OIVN01004312">
    <property type="protein sequence ID" value="SPD16609.1"/>
    <property type="molecule type" value="Genomic_DNA"/>
</dbReference>
<name>A0A2N9HY50_FAGSY</name>
<dbReference type="GO" id="GO:0004519">
    <property type="term" value="F:endonuclease activity"/>
    <property type="evidence" value="ECO:0007669"/>
    <property type="project" value="UniProtKB-KW"/>
</dbReference>
<feature type="region of interest" description="Disordered" evidence="6">
    <location>
        <begin position="13"/>
        <end position="32"/>
    </location>
</feature>
<feature type="compositionally biased region" description="Basic and acidic residues" evidence="6">
    <location>
        <begin position="1207"/>
        <end position="1217"/>
    </location>
</feature>
<evidence type="ECO:0000259" key="7">
    <source>
        <dbReference type="PROSITE" id="PS50994"/>
    </source>
</evidence>
<evidence type="ECO:0000256" key="3">
    <source>
        <dbReference type="ARBA" id="ARBA00022722"/>
    </source>
</evidence>
<dbReference type="Pfam" id="PF17919">
    <property type="entry name" value="RT_RNaseH_2"/>
    <property type="match status" value="1"/>
</dbReference>
<evidence type="ECO:0000256" key="4">
    <source>
        <dbReference type="ARBA" id="ARBA00022759"/>
    </source>
</evidence>
<evidence type="ECO:0000256" key="6">
    <source>
        <dbReference type="SAM" id="MobiDB-lite"/>
    </source>
</evidence>
<dbReference type="CDD" id="cd01647">
    <property type="entry name" value="RT_LTR"/>
    <property type="match status" value="1"/>
</dbReference>
<dbReference type="Gene3D" id="1.10.340.70">
    <property type="match status" value="1"/>
</dbReference>
<feature type="compositionally biased region" description="Polar residues" evidence="6">
    <location>
        <begin position="1197"/>
        <end position="1206"/>
    </location>
</feature>
<dbReference type="Pfam" id="PF00078">
    <property type="entry name" value="RVT_1"/>
    <property type="match status" value="1"/>
</dbReference>
<evidence type="ECO:0000313" key="8">
    <source>
        <dbReference type="EMBL" id="SPD16609.1"/>
    </source>
</evidence>
<dbReference type="Gene3D" id="3.10.10.10">
    <property type="entry name" value="HIV Type 1 Reverse Transcriptase, subunit A, domain 1"/>
    <property type="match status" value="1"/>
</dbReference>
<evidence type="ECO:0000256" key="1">
    <source>
        <dbReference type="ARBA" id="ARBA00022679"/>
    </source>
</evidence>
<dbReference type="InterPro" id="IPR043502">
    <property type="entry name" value="DNA/RNA_pol_sf"/>
</dbReference>
<dbReference type="InterPro" id="IPR021109">
    <property type="entry name" value="Peptidase_aspartic_dom_sf"/>
</dbReference>
<dbReference type="SUPFAM" id="SSF53098">
    <property type="entry name" value="Ribonuclease H-like"/>
    <property type="match status" value="1"/>
</dbReference>
<dbReference type="PANTHER" id="PTHR37984">
    <property type="entry name" value="PROTEIN CBG26694"/>
    <property type="match status" value="1"/>
</dbReference>
<evidence type="ECO:0000256" key="5">
    <source>
        <dbReference type="ARBA" id="ARBA00023268"/>
    </source>
</evidence>
<dbReference type="InterPro" id="IPR001584">
    <property type="entry name" value="Integrase_cat-core"/>
</dbReference>
<dbReference type="InterPro" id="IPR000477">
    <property type="entry name" value="RT_dom"/>
</dbReference>
<reference evidence="8" key="1">
    <citation type="submission" date="2018-02" db="EMBL/GenBank/DDBJ databases">
        <authorList>
            <person name="Cohen D.B."/>
            <person name="Kent A.D."/>
        </authorList>
    </citation>
    <scope>NUCLEOTIDE SEQUENCE</scope>
</reference>
<gene>
    <name evidence="8" type="ORF">FSB_LOCUS44491</name>
</gene>
<proteinExistence type="predicted"/>
<sequence length="1234" mass="140823">MYGWKKTEQELGQHLRKIDPQEGPTIRSKKGPKYRQEILPVFQDPKKQAEYIRFLTNQPIYRIMGDIKNEPFFMWPVPLGGDPTRRDPNKYCSYHREKGHMTEKCYTLKKHLEDLAKAGHLHRYISDGQRQHYHEGPTTVHNTKPAARVIETIHTSRSNGHSYDRLKSDLKKAQHLREVFQVSEGSVMSKKPRMDFPRNEQQIFFSDEDLRDVQTPHDDPLVIKLRIGDSNVKRVLIDQGSCSEIMYPDLVHGLGLKQSDLQPYDAPLFGFSGESIRPMGRITLNVHTGPISLETEFIVIDVPSPYTAIMGRRWLHRLKAVPSSFHQKLCFPTDFGIMEIKGDQNKYFKIGRELSPVDRTELIDFLINNVDVFAWDPYEVPGVDPNYIEHRLNTDPHSKPVQQKARRSAPVHAEAVQKEVEKLLQAGAIREIQYPTWLSNTVVVKKKNGKWRVCVDFTNLNQACPKDPFPLPKIDQLVDATAGHDRMSFLDAFQGYHQIALSTEDREKTAFITPLGIYCYKVMPFGLKNAGATYQRMVTKMFKDQIGKTMEIYIDDMVVKSRSSQNHLKDLTETFRVLRLHKLRLNASKCVFGVGSGKFLGFMVSHRGIEVNPDQIKVIQELKAPRTHKEVQRLTGMTAALSRFISRSADRCQPFFQLLKKSTTFKWDDRCVSAFEDLKKYLSSSLLLSNPTPGEPLFLYLAVSDRAVSAVLILIKDTVQCPVYYASKTMTEAETRYPPLEKVGLALITAANKLPQYFQAHTVYVVTQYPIQAMFNKADFTGRIWKWGAKISALGVKYLPRTAIKGQVLADFVAEFAPTSEQPEHRRDNAPRRFARMYGGPGWIEIGKNIESPTPDRLLRFIVGGKSNQWGVHGPRRAYGGLSVEGPKQPCPTLRYADFKRLIPIETLATPSIDLPANFSRKKKPEIIRRKAPRFWLSKDSKLYKRSFSGPYLLCVHPDIVEDLLYEIHEGICGSHTGGRSLAHRALTQGYWWPYMQKDAVNYVKKCDKCQRFSHSVHQPAGELQPLIISQNGSKPNHWQTFRDKDSIKFVWKNIITRFGIPKTIISDNGTQFTSKPFTKYCSELGIKNVYSSPAYPQSNGQAEASNKTVLDGIKKRLEDAKGRWVEELPNVLWTFRTTPRRSTGETPFSLAYGSEAVIPLEIGLPTLRNVGMGPNKKRSGPISGSRFTRRKKRTSNDQVSLLPTTTEKRIQQERPTEILPTRRPGPQKGFGQH</sequence>
<dbReference type="InterPro" id="IPR036397">
    <property type="entry name" value="RNaseH_sf"/>
</dbReference>
<keyword evidence="4" id="KW-0378">Hydrolase</keyword>
<feature type="domain" description="Integrase catalytic" evidence="7">
    <location>
        <begin position="1055"/>
        <end position="1156"/>
    </location>
</feature>
<keyword evidence="4" id="KW-0255">Endonuclease</keyword>
<feature type="region of interest" description="Disordered" evidence="6">
    <location>
        <begin position="1170"/>
        <end position="1234"/>
    </location>
</feature>
<dbReference type="InterPro" id="IPR041588">
    <property type="entry name" value="Integrase_H2C2"/>
</dbReference>
<dbReference type="InterPro" id="IPR050951">
    <property type="entry name" value="Retrovirus_Pol_polyprotein"/>
</dbReference>
<dbReference type="GO" id="GO:0003676">
    <property type="term" value="F:nucleic acid binding"/>
    <property type="evidence" value="ECO:0007669"/>
    <property type="project" value="InterPro"/>
</dbReference>
<dbReference type="InterPro" id="IPR043128">
    <property type="entry name" value="Rev_trsase/Diguanyl_cyclase"/>
</dbReference>
<dbReference type="PROSITE" id="PS50994">
    <property type="entry name" value="INTEGRASE"/>
    <property type="match status" value="1"/>
</dbReference>
<dbReference type="GO" id="GO:0015074">
    <property type="term" value="P:DNA integration"/>
    <property type="evidence" value="ECO:0007669"/>
    <property type="project" value="InterPro"/>
</dbReference>
<dbReference type="PANTHER" id="PTHR37984:SF5">
    <property type="entry name" value="PROTEIN NYNRIN-LIKE"/>
    <property type="match status" value="1"/>
</dbReference>
<dbReference type="Gene3D" id="3.30.70.270">
    <property type="match status" value="2"/>
</dbReference>
<organism evidence="8">
    <name type="scientific">Fagus sylvatica</name>
    <name type="common">Beechnut</name>
    <dbReference type="NCBI Taxonomy" id="28930"/>
    <lineage>
        <taxon>Eukaryota</taxon>
        <taxon>Viridiplantae</taxon>
        <taxon>Streptophyta</taxon>
        <taxon>Embryophyta</taxon>
        <taxon>Tracheophyta</taxon>
        <taxon>Spermatophyta</taxon>
        <taxon>Magnoliopsida</taxon>
        <taxon>eudicotyledons</taxon>
        <taxon>Gunneridae</taxon>
        <taxon>Pentapetalae</taxon>
        <taxon>rosids</taxon>
        <taxon>fabids</taxon>
        <taxon>Fagales</taxon>
        <taxon>Fagaceae</taxon>
        <taxon>Fagus</taxon>
    </lineage>
</organism>
<dbReference type="Gene3D" id="3.30.420.10">
    <property type="entry name" value="Ribonuclease H-like superfamily/Ribonuclease H"/>
    <property type="match status" value="1"/>
</dbReference>
<dbReference type="Pfam" id="PF17921">
    <property type="entry name" value="Integrase_H2C2"/>
    <property type="match status" value="1"/>
</dbReference>
<keyword evidence="5" id="KW-0511">Multifunctional enzyme</keyword>
<keyword evidence="1" id="KW-0808">Transferase</keyword>
<dbReference type="GO" id="GO:0016779">
    <property type="term" value="F:nucleotidyltransferase activity"/>
    <property type="evidence" value="ECO:0007669"/>
    <property type="project" value="UniProtKB-KW"/>
</dbReference>
<dbReference type="Gene3D" id="2.40.70.10">
    <property type="entry name" value="Acid Proteases"/>
    <property type="match status" value="1"/>
</dbReference>
<dbReference type="InterPro" id="IPR041577">
    <property type="entry name" value="RT_RNaseH_2"/>
</dbReference>
<dbReference type="SUPFAM" id="SSF56672">
    <property type="entry name" value="DNA/RNA polymerases"/>
    <property type="match status" value="1"/>
</dbReference>
<evidence type="ECO:0000256" key="2">
    <source>
        <dbReference type="ARBA" id="ARBA00022695"/>
    </source>
</evidence>
<dbReference type="AlphaFoldDB" id="A0A2N9HY50"/>
<keyword evidence="3" id="KW-0540">Nuclease</keyword>
<dbReference type="CDD" id="cd00303">
    <property type="entry name" value="retropepsin_like"/>
    <property type="match status" value="1"/>
</dbReference>
<accession>A0A2N9HY50</accession>
<keyword evidence="2" id="KW-0548">Nucleotidyltransferase</keyword>
<dbReference type="InterPro" id="IPR012337">
    <property type="entry name" value="RNaseH-like_sf"/>
</dbReference>
<protein>
    <recommendedName>
        <fullName evidence="7">Integrase catalytic domain-containing protein</fullName>
    </recommendedName>
</protein>